<dbReference type="STRING" id="56193.YP76_13890"/>
<dbReference type="CDD" id="cd00082">
    <property type="entry name" value="HisKA"/>
    <property type="match status" value="1"/>
</dbReference>
<keyword evidence="9" id="KW-1185">Reference proteome</keyword>
<feature type="coiled-coil region" evidence="5">
    <location>
        <begin position="266"/>
        <end position="311"/>
    </location>
</feature>
<feature type="modified residue" description="4-aspartylphosphate" evidence="4">
    <location>
        <position position="611"/>
    </location>
</feature>
<evidence type="ECO:0000256" key="5">
    <source>
        <dbReference type="SAM" id="Coils"/>
    </source>
</evidence>
<evidence type="ECO:0000259" key="7">
    <source>
        <dbReference type="PROSITE" id="PS50110"/>
    </source>
</evidence>
<dbReference type="PANTHER" id="PTHR43065:SF42">
    <property type="entry name" value="TWO-COMPONENT SENSOR PPRA"/>
    <property type="match status" value="1"/>
</dbReference>
<dbReference type="InterPro" id="IPR036890">
    <property type="entry name" value="HATPase_C_sf"/>
</dbReference>
<evidence type="ECO:0000313" key="9">
    <source>
        <dbReference type="Proteomes" id="UP000033874"/>
    </source>
</evidence>
<dbReference type="SUPFAM" id="SSF55874">
    <property type="entry name" value="ATPase domain of HSP90 chaperone/DNA topoisomerase II/histidine kinase"/>
    <property type="match status" value="1"/>
</dbReference>
<comment type="catalytic activity">
    <reaction evidence="1">
        <text>ATP + protein L-histidine = ADP + protein N-phospho-L-histidine.</text>
        <dbReference type="EC" id="2.7.13.3"/>
    </reaction>
</comment>
<dbReference type="InterPro" id="IPR005467">
    <property type="entry name" value="His_kinase_dom"/>
</dbReference>
<reference evidence="8 9" key="1">
    <citation type="submission" date="2015-04" db="EMBL/GenBank/DDBJ databases">
        <title>Genome sequence of aromatic hydrocarbons-degrading Sphingobium chungbukense DJ77.</title>
        <authorList>
            <person name="Kim Y.-C."/>
            <person name="Chae J.-C."/>
        </authorList>
    </citation>
    <scope>NUCLEOTIDE SEQUENCE [LARGE SCALE GENOMIC DNA]</scope>
    <source>
        <strain evidence="8 9">DJ77</strain>
    </source>
</reference>
<comment type="caution">
    <text evidence="8">The sequence shown here is derived from an EMBL/GenBank/DDBJ whole genome shotgun (WGS) entry which is preliminary data.</text>
</comment>
<dbReference type="Pfam" id="PF02518">
    <property type="entry name" value="HATPase_c"/>
    <property type="match status" value="1"/>
</dbReference>
<evidence type="ECO:0000256" key="4">
    <source>
        <dbReference type="PROSITE-ProRule" id="PRU00169"/>
    </source>
</evidence>
<dbReference type="InterPro" id="IPR003594">
    <property type="entry name" value="HATPase_dom"/>
</dbReference>
<dbReference type="PROSITE" id="PS50109">
    <property type="entry name" value="HIS_KIN"/>
    <property type="match status" value="1"/>
</dbReference>
<dbReference type="SMART" id="SM00388">
    <property type="entry name" value="HisKA"/>
    <property type="match status" value="1"/>
</dbReference>
<keyword evidence="8" id="KW-0808">Transferase</keyword>
<evidence type="ECO:0000256" key="3">
    <source>
        <dbReference type="ARBA" id="ARBA00022553"/>
    </source>
</evidence>
<dbReference type="Gene3D" id="3.30.450.20">
    <property type="entry name" value="PAS domain"/>
    <property type="match status" value="1"/>
</dbReference>
<dbReference type="PATRIC" id="fig|56193.3.peg.2895"/>
<keyword evidence="5" id="KW-0175">Coiled coil</keyword>
<evidence type="ECO:0000313" key="8">
    <source>
        <dbReference type="EMBL" id="KKW91494.1"/>
    </source>
</evidence>
<feature type="domain" description="Response regulatory" evidence="7">
    <location>
        <begin position="561"/>
        <end position="670"/>
    </location>
</feature>
<protein>
    <recommendedName>
        <fullName evidence="2">histidine kinase</fullName>
        <ecNumber evidence="2">2.7.13.3</ecNumber>
    </recommendedName>
</protein>
<dbReference type="Proteomes" id="UP000033874">
    <property type="component" value="Unassembled WGS sequence"/>
</dbReference>
<dbReference type="PROSITE" id="PS50110">
    <property type="entry name" value="RESPONSE_REGULATORY"/>
    <property type="match status" value="1"/>
</dbReference>
<dbReference type="InterPro" id="IPR000014">
    <property type="entry name" value="PAS"/>
</dbReference>
<dbReference type="RefSeq" id="WP_046764221.1">
    <property type="nucleotide sequence ID" value="NZ_LBIC01000006.1"/>
</dbReference>
<dbReference type="AlphaFoldDB" id="A0A0M3ASI8"/>
<dbReference type="SMART" id="SM00387">
    <property type="entry name" value="HATPase_c"/>
    <property type="match status" value="1"/>
</dbReference>
<dbReference type="EC" id="2.7.13.3" evidence="2"/>
<feature type="domain" description="Histidine kinase" evidence="6">
    <location>
        <begin position="320"/>
        <end position="540"/>
    </location>
</feature>
<dbReference type="GO" id="GO:0000155">
    <property type="term" value="F:phosphorelay sensor kinase activity"/>
    <property type="evidence" value="ECO:0007669"/>
    <property type="project" value="InterPro"/>
</dbReference>
<dbReference type="SMART" id="SM00448">
    <property type="entry name" value="REC"/>
    <property type="match status" value="1"/>
</dbReference>
<evidence type="ECO:0000256" key="2">
    <source>
        <dbReference type="ARBA" id="ARBA00012438"/>
    </source>
</evidence>
<dbReference type="SUPFAM" id="SSF52172">
    <property type="entry name" value="CheY-like"/>
    <property type="match status" value="2"/>
</dbReference>
<dbReference type="InterPro" id="IPR035965">
    <property type="entry name" value="PAS-like_dom_sf"/>
</dbReference>
<gene>
    <name evidence="8" type="ORF">YP76_13890</name>
</gene>
<dbReference type="SUPFAM" id="SSF47384">
    <property type="entry name" value="Homodimeric domain of signal transducing histidine kinase"/>
    <property type="match status" value="1"/>
</dbReference>
<keyword evidence="8" id="KW-0418">Kinase</keyword>
<keyword evidence="3 4" id="KW-0597">Phosphoprotein</keyword>
<dbReference type="Gene3D" id="3.30.565.10">
    <property type="entry name" value="Histidine kinase-like ATPase, C-terminal domain"/>
    <property type="match status" value="1"/>
</dbReference>
<evidence type="ECO:0000259" key="6">
    <source>
        <dbReference type="PROSITE" id="PS50109"/>
    </source>
</evidence>
<dbReference type="PRINTS" id="PR00344">
    <property type="entry name" value="BCTRLSENSOR"/>
</dbReference>
<dbReference type="InterPro" id="IPR011006">
    <property type="entry name" value="CheY-like_superfamily"/>
</dbReference>
<organism evidence="8 9">
    <name type="scientific">Sphingobium chungbukense</name>
    <dbReference type="NCBI Taxonomy" id="56193"/>
    <lineage>
        <taxon>Bacteria</taxon>
        <taxon>Pseudomonadati</taxon>
        <taxon>Pseudomonadota</taxon>
        <taxon>Alphaproteobacteria</taxon>
        <taxon>Sphingomonadales</taxon>
        <taxon>Sphingomonadaceae</taxon>
        <taxon>Sphingobium</taxon>
    </lineage>
</organism>
<dbReference type="Pfam" id="PF00072">
    <property type="entry name" value="Response_reg"/>
    <property type="match status" value="1"/>
</dbReference>
<dbReference type="Pfam" id="PF13188">
    <property type="entry name" value="PAS_8"/>
    <property type="match status" value="1"/>
</dbReference>
<dbReference type="InterPro" id="IPR004358">
    <property type="entry name" value="Sig_transdc_His_kin-like_C"/>
</dbReference>
<dbReference type="Pfam" id="PF00512">
    <property type="entry name" value="HisKA"/>
    <property type="match status" value="1"/>
</dbReference>
<dbReference type="InterPro" id="IPR003661">
    <property type="entry name" value="HisK_dim/P_dom"/>
</dbReference>
<name>A0A0M3ASI8_9SPHN</name>
<dbReference type="EMBL" id="LBIC01000006">
    <property type="protein sequence ID" value="KKW91494.1"/>
    <property type="molecule type" value="Genomic_DNA"/>
</dbReference>
<dbReference type="PANTHER" id="PTHR43065">
    <property type="entry name" value="SENSOR HISTIDINE KINASE"/>
    <property type="match status" value="1"/>
</dbReference>
<dbReference type="Gene3D" id="1.10.287.130">
    <property type="match status" value="1"/>
</dbReference>
<dbReference type="SUPFAM" id="SSF55785">
    <property type="entry name" value="PYP-like sensor domain (PAS domain)"/>
    <property type="match status" value="1"/>
</dbReference>
<accession>A0A0M3ASI8</accession>
<dbReference type="Gene3D" id="3.40.50.2300">
    <property type="match status" value="1"/>
</dbReference>
<evidence type="ECO:0000256" key="1">
    <source>
        <dbReference type="ARBA" id="ARBA00000085"/>
    </source>
</evidence>
<dbReference type="InterPro" id="IPR036097">
    <property type="entry name" value="HisK_dim/P_sf"/>
</dbReference>
<dbReference type="InterPro" id="IPR001789">
    <property type="entry name" value="Sig_transdc_resp-reg_receiver"/>
</dbReference>
<sequence length="670" mass="73741">MIPHLSERALILAPVGRDAEIAASMLAEAGLRSQICDSLHRLLEGIDHGAGFALVTEEALQNRDLHPLSHWLQNQPEWSDFPFILLTHRGGGLERNPAASRYLDMLGNVNFLERPFHPTTLISLARSALRGRRRQYEARARLEELHRGAEKYRSLFNSIDAGFCIIEMIFDAAGKPIDYRFIETNPAFSRQTGLTDAVGKTMRSLVPEHEQHWFDMYGQVARTGESVRFEDGAEALGGYWYDVYAFRVGNTPEPLVAVLFNDMTERRRMEAALRQSEEGLRTLNETLEERVQQRSKELEMAQEALRQSQKLESMGQLTGGVAHDFNNLLTPIVGSLDLLHRRGLGTDRERRLIEGALQSADRAKMLVQRLLAFARRQPLQPTAINIGNLVRDIKDLIVSTSGPRVQVELSIADDLPAARADANQIEMALLNLAVNARDAMPDGGTLRIAVSREIVGADDDLRLRPGPYIKLSVKDSGIGMDEDIVKKAIEPFFTTKGVGQGTGLGLSMVHGLVAQLGGGLTIESAVGAGTTISLLLPTSEAEVEKDSPAPEPIAVKLDHGTVLVVDDEDLVRASTVHMLRELGYDVLEANSAERALSIMQDDPGVDVLVTDHLMPGTTGIDLIQQARRLKPEIRALLISGYAENAGISAEQPRLTKPFKQIDLAKSLAEL</sequence>
<proteinExistence type="predicted"/>